<dbReference type="PANTHER" id="PTHR43304">
    <property type="entry name" value="PHYTOCHROME-LIKE PROTEIN CPH1"/>
    <property type="match status" value="1"/>
</dbReference>
<dbReference type="Pfam" id="PF08447">
    <property type="entry name" value="PAS_3"/>
    <property type="match status" value="1"/>
</dbReference>
<dbReference type="InterPro" id="IPR052162">
    <property type="entry name" value="Sensor_kinase/Photoreceptor"/>
</dbReference>
<proteinExistence type="predicted"/>
<dbReference type="InterPro" id="IPR035965">
    <property type="entry name" value="PAS-like_dom_sf"/>
</dbReference>
<dbReference type="AlphaFoldDB" id="A0A0T7F9T6"/>
<evidence type="ECO:0000259" key="8">
    <source>
        <dbReference type="PROSITE" id="PS50109"/>
    </source>
</evidence>
<evidence type="ECO:0000256" key="2">
    <source>
        <dbReference type="ARBA" id="ARBA00012438"/>
    </source>
</evidence>
<dbReference type="InterPro" id="IPR013655">
    <property type="entry name" value="PAS_fold_3"/>
</dbReference>
<dbReference type="CDD" id="cd00082">
    <property type="entry name" value="HisKA"/>
    <property type="match status" value="1"/>
</dbReference>
<dbReference type="SUPFAM" id="SSF55785">
    <property type="entry name" value="PYP-like sensor domain (PAS domain)"/>
    <property type="match status" value="2"/>
</dbReference>
<dbReference type="RefSeq" id="WP_052754605.1">
    <property type="nucleotide sequence ID" value="NZ_CCRH01000001.1"/>
</dbReference>
<evidence type="ECO:0000256" key="6">
    <source>
        <dbReference type="SAM" id="Coils"/>
    </source>
</evidence>
<sequence>MNHCSAIGPDLQTPHRELLEDLFEGAPRPTIIKDEESRFLFLNSKACEMFGVSLDEVLGRTDRGFLPVDEADRIQKMDAGVLATGEERLFEEEVTGPDGSIRTLLTHKRRSFLPGPAGKSPILIIVISDITKLRHAEDVLRASEEHYRSLIELHPQTPWLADAQGNVIEVGPGWQNASGREVGEALGRGWEKTLHPADLPEVIAKWESAVNTGAPFDMIYRIGTAKGRYRWYRNRAAARLDGDGRVLRWYGLLEDVHDRQLALKALQSSERRLRQHRDELEKIVLARTAEVQEKNVELDRLLQHERGINAQQRRFVGMISHEFRTPLAVIDGAAQRLTRTKAAATPQFLEGKALQIKGAVARMVELMESILAAGRLETGTIAINKEAGSLSAILRHCIANRAEISKSHTIDHDLEALPALQMIDGAAIERVFSNLLSNAVKYSPAGSKIRFQNPCQRMEGRSASSGQRQRFRHRHGCGRPAEAVRALLSRPQRHRHRGNGDRSEYRQGNCGVAWRLDLGPEPSGPGHDLHRGASVRRGQTTAFGLGRRCHKKNPHAAIDEASQDASSSRPMGLPTRKPCS</sequence>
<reference evidence="11 12" key="1">
    <citation type="submission" date="2014-08" db="EMBL/GenBank/DDBJ databases">
        <authorList>
            <person name="Chen Y.-H."/>
        </authorList>
    </citation>
    <scope>NUCLEOTIDE SEQUENCE [LARGE SCALE GENOMIC DNA]</scope>
</reference>
<evidence type="ECO:0000256" key="1">
    <source>
        <dbReference type="ARBA" id="ARBA00000085"/>
    </source>
</evidence>
<dbReference type="EMBL" id="CCRH01000001">
    <property type="protein sequence ID" value="CDZ31756.1"/>
    <property type="molecule type" value="Genomic_DNA"/>
</dbReference>
<dbReference type="InterPro" id="IPR013656">
    <property type="entry name" value="PAS_4"/>
</dbReference>
<feature type="domain" description="PAC" evidence="10">
    <location>
        <begin position="88"/>
        <end position="142"/>
    </location>
</feature>
<dbReference type="Gene3D" id="3.30.565.10">
    <property type="entry name" value="Histidine kinase-like ATPase, C-terminal domain"/>
    <property type="match status" value="1"/>
</dbReference>
<evidence type="ECO:0000313" key="12">
    <source>
        <dbReference type="Proteomes" id="UP000046176"/>
    </source>
</evidence>
<evidence type="ECO:0000256" key="4">
    <source>
        <dbReference type="ARBA" id="ARBA00022679"/>
    </source>
</evidence>
<dbReference type="InterPro" id="IPR036097">
    <property type="entry name" value="HisK_dim/P_sf"/>
</dbReference>
<feature type="domain" description="PAC" evidence="10">
    <location>
        <begin position="216"/>
        <end position="268"/>
    </location>
</feature>
<keyword evidence="4" id="KW-0808">Transferase</keyword>
<dbReference type="InterPro" id="IPR000700">
    <property type="entry name" value="PAS-assoc_C"/>
</dbReference>
<evidence type="ECO:0000259" key="9">
    <source>
        <dbReference type="PROSITE" id="PS50112"/>
    </source>
</evidence>
<dbReference type="PROSITE" id="PS50113">
    <property type="entry name" value="PAC"/>
    <property type="match status" value="2"/>
</dbReference>
<dbReference type="Proteomes" id="UP000046176">
    <property type="component" value="Unassembled WGS sequence"/>
</dbReference>
<feature type="region of interest" description="Disordered" evidence="7">
    <location>
        <begin position="456"/>
        <end position="480"/>
    </location>
</feature>
<dbReference type="InterPro" id="IPR000014">
    <property type="entry name" value="PAS"/>
</dbReference>
<dbReference type="SUPFAM" id="SSF55874">
    <property type="entry name" value="ATPase domain of HSP90 chaperone/DNA topoisomerase II/histidine kinase"/>
    <property type="match status" value="1"/>
</dbReference>
<dbReference type="Gene3D" id="3.30.450.20">
    <property type="entry name" value="PAS domain"/>
    <property type="match status" value="2"/>
</dbReference>
<protein>
    <recommendedName>
        <fullName evidence="2">histidine kinase</fullName>
        <ecNumber evidence="2">2.7.13.3</ecNumber>
    </recommendedName>
</protein>
<evidence type="ECO:0000313" key="11">
    <source>
        <dbReference type="EMBL" id="CDZ31756.1"/>
    </source>
</evidence>
<dbReference type="SMART" id="SM00388">
    <property type="entry name" value="HisKA"/>
    <property type="match status" value="1"/>
</dbReference>
<dbReference type="SMART" id="SM00091">
    <property type="entry name" value="PAS"/>
    <property type="match status" value="2"/>
</dbReference>
<feature type="domain" description="Histidine kinase" evidence="8">
    <location>
        <begin position="318"/>
        <end position="452"/>
    </location>
</feature>
<dbReference type="SUPFAM" id="SSF47384">
    <property type="entry name" value="Homodimeric domain of signal transducing histidine kinase"/>
    <property type="match status" value="1"/>
</dbReference>
<keyword evidence="6" id="KW-0175">Coiled coil</keyword>
<comment type="catalytic activity">
    <reaction evidence="1">
        <text>ATP + protein L-histidine = ADP + protein N-phospho-L-histidine.</text>
        <dbReference type="EC" id="2.7.13.3"/>
    </reaction>
</comment>
<dbReference type="Pfam" id="PF00512">
    <property type="entry name" value="HisKA"/>
    <property type="match status" value="1"/>
</dbReference>
<feature type="region of interest" description="Disordered" evidence="7">
    <location>
        <begin position="544"/>
        <end position="580"/>
    </location>
</feature>
<feature type="coiled-coil region" evidence="6">
    <location>
        <begin position="259"/>
        <end position="286"/>
    </location>
</feature>
<accession>A0A0T7F9T6</accession>
<gene>
    <name evidence="11" type="ORF">NGAL_HAMBI1145_05200</name>
</gene>
<dbReference type="PROSITE" id="PS50112">
    <property type="entry name" value="PAS"/>
    <property type="match status" value="2"/>
</dbReference>
<dbReference type="GO" id="GO:0000155">
    <property type="term" value="F:phosphorelay sensor kinase activity"/>
    <property type="evidence" value="ECO:0007669"/>
    <property type="project" value="InterPro"/>
</dbReference>
<feature type="region of interest" description="Disordered" evidence="7">
    <location>
        <begin position="487"/>
        <end position="506"/>
    </location>
</feature>
<dbReference type="OrthoDB" id="9806130at2"/>
<dbReference type="InterPro" id="IPR005467">
    <property type="entry name" value="His_kinase_dom"/>
</dbReference>
<dbReference type="CDD" id="cd00130">
    <property type="entry name" value="PAS"/>
    <property type="match status" value="2"/>
</dbReference>
<evidence type="ECO:0000259" key="10">
    <source>
        <dbReference type="PROSITE" id="PS50113"/>
    </source>
</evidence>
<dbReference type="InterPro" id="IPR036890">
    <property type="entry name" value="HATPase_C_sf"/>
</dbReference>
<dbReference type="Pfam" id="PF08448">
    <property type="entry name" value="PAS_4"/>
    <property type="match status" value="1"/>
</dbReference>
<feature type="domain" description="PAS" evidence="9">
    <location>
        <begin position="143"/>
        <end position="213"/>
    </location>
</feature>
<feature type="domain" description="PAS" evidence="9">
    <location>
        <begin position="15"/>
        <end position="85"/>
    </location>
</feature>
<dbReference type="PANTHER" id="PTHR43304:SF1">
    <property type="entry name" value="PAC DOMAIN-CONTAINING PROTEIN"/>
    <property type="match status" value="1"/>
</dbReference>
<keyword evidence="3" id="KW-0597">Phosphoprotein</keyword>
<organism evidence="11 12">
    <name type="scientific">Neorhizobium galegae bv. officinalis</name>
    <dbReference type="NCBI Taxonomy" id="323656"/>
    <lineage>
        <taxon>Bacteria</taxon>
        <taxon>Pseudomonadati</taxon>
        <taxon>Pseudomonadota</taxon>
        <taxon>Alphaproteobacteria</taxon>
        <taxon>Hyphomicrobiales</taxon>
        <taxon>Rhizobiaceae</taxon>
        <taxon>Rhizobium/Agrobacterium group</taxon>
        <taxon>Neorhizobium</taxon>
    </lineage>
</organism>
<dbReference type="PROSITE" id="PS50109">
    <property type="entry name" value="HIS_KIN"/>
    <property type="match status" value="1"/>
</dbReference>
<dbReference type="NCBIfam" id="TIGR00229">
    <property type="entry name" value="sensory_box"/>
    <property type="match status" value="2"/>
</dbReference>
<evidence type="ECO:0000256" key="5">
    <source>
        <dbReference type="ARBA" id="ARBA00022777"/>
    </source>
</evidence>
<dbReference type="Gene3D" id="1.10.287.130">
    <property type="match status" value="1"/>
</dbReference>
<keyword evidence="5 11" id="KW-0418">Kinase</keyword>
<evidence type="ECO:0000256" key="7">
    <source>
        <dbReference type="SAM" id="MobiDB-lite"/>
    </source>
</evidence>
<dbReference type="InterPro" id="IPR003661">
    <property type="entry name" value="HisK_dim/P_dom"/>
</dbReference>
<dbReference type="EC" id="2.7.13.3" evidence="2"/>
<evidence type="ECO:0000256" key="3">
    <source>
        <dbReference type="ARBA" id="ARBA00022553"/>
    </source>
</evidence>
<name>A0A0T7F9T6_NEOGA</name>
<feature type="region of interest" description="Disordered" evidence="7">
    <location>
        <begin position="516"/>
        <end position="535"/>
    </location>
</feature>
<dbReference type="FunFam" id="3.30.450.20:FF:000099">
    <property type="entry name" value="Sensory box sensor histidine kinase"/>
    <property type="match status" value="1"/>
</dbReference>